<reference evidence="8 9" key="1">
    <citation type="submission" date="2023-04" db="EMBL/GenBank/DDBJ databases">
        <title>Nanopore sequencing of Janthinobacterium from water.</title>
        <authorList>
            <person name="Ciuchcinski K."/>
            <person name="Rokowska A."/>
            <person name="Dziewit L."/>
        </authorList>
    </citation>
    <scope>NUCLEOTIDE SEQUENCE [LARGE SCALE GENOMIC DNA]</scope>
    <source>
        <strain evidence="8 9">DEMB2</strain>
    </source>
</reference>
<dbReference type="RefSeq" id="WP_176388452.1">
    <property type="nucleotide sequence ID" value="NZ_CP121464.1"/>
</dbReference>
<organism evidence="8 9">
    <name type="scientific">Janthinobacterium rivuli</name>
    <dbReference type="NCBI Taxonomy" id="2751478"/>
    <lineage>
        <taxon>Bacteria</taxon>
        <taxon>Pseudomonadati</taxon>
        <taxon>Pseudomonadota</taxon>
        <taxon>Betaproteobacteria</taxon>
        <taxon>Burkholderiales</taxon>
        <taxon>Oxalobacteraceae</taxon>
        <taxon>Janthinobacterium</taxon>
    </lineage>
</organism>
<dbReference type="InterPro" id="IPR052518">
    <property type="entry name" value="CHR_Transporter"/>
</dbReference>
<dbReference type="PANTHER" id="PTHR43663">
    <property type="entry name" value="CHROMATE TRANSPORT PROTEIN-RELATED"/>
    <property type="match status" value="1"/>
</dbReference>
<dbReference type="InterPro" id="IPR003370">
    <property type="entry name" value="Chromate_transpt"/>
</dbReference>
<feature type="transmembrane region" description="Helical" evidence="7">
    <location>
        <begin position="175"/>
        <end position="193"/>
    </location>
</feature>
<keyword evidence="9" id="KW-1185">Reference proteome</keyword>
<dbReference type="PANTHER" id="PTHR43663:SF1">
    <property type="entry name" value="CHROMATE TRANSPORTER"/>
    <property type="match status" value="1"/>
</dbReference>
<gene>
    <name evidence="8" type="ORF">P9875_20095</name>
</gene>
<feature type="transmembrane region" description="Helical" evidence="7">
    <location>
        <begin position="123"/>
        <end position="144"/>
    </location>
</feature>
<dbReference type="Pfam" id="PF02417">
    <property type="entry name" value="Chromate_transp"/>
    <property type="match status" value="1"/>
</dbReference>
<keyword evidence="5 7" id="KW-1133">Transmembrane helix</keyword>
<evidence type="ECO:0000256" key="1">
    <source>
        <dbReference type="ARBA" id="ARBA00004651"/>
    </source>
</evidence>
<dbReference type="Proteomes" id="UP001219584">
    <property type="component" value="Chromosome"/>
</dbReference>
<feature type="transmembrane region" description="Helical" evidence="7">
    <location>
        <begin position="151"/>
        <end position="169"/>
    </location>
</feature>
<comment type="similarity">
    <text evidence="2">Belongs to the chromate ion transporter (CHR) (TC 2.A.51) family.</text>
</comment>
<protein>
    <submittedName>
        <fullName evidence="8">Chromate transporter</fullName>
    </submittedName>
</protein>
<evidence type="ECO:0000313" key="9">
    <source>
        <dbReference type="Proteomes" id="UP001219584"/>
    </source>
</evidence>
<feature type="transmembrane region" description="Helical" evidence="7">
    <location>
        <begin position="88"/>
        <end position="111"/>
    </location>
</feature>
<sequence>MPSPSSLPPDQPRPQPASLADLFFSFTWLALQGFGGVLAVIQREMVERKRWLTQEEFLEDWAVAQIMPGPNVVNLSLMVGGRYFGLKGALTALAGMLAAPLIIVLVLGVLYTRFGDNPQMAGALRGMAAVSAGMIAATGVKLATALTKHPLPLWLTLSITVLGVLMVAILRWPLLYILLGLGGIGCLLTYRKLSP</sequence>
<evidence type="ECO:0000256" key="5">
    <source>
        <dbReference type="ARBA" id="ARBA00022989"/>
    </source>
</evidence>
<evidence type="ECO:0000313" key="8">
    <source>
        <dbReference type="EMBL" id="WFR78001.1"/>
    </source>
</evidence>
<proteinExistence type="inferred from homology"/>
<evidence type="ECO:0000256" key="6">
    <source>
        <dbReference type="ARBA" id="ARBA00023136"/>
    </source>
</evidence>
<keyword evidence="3" id="KW-1003">Cell membrane</keyword>
<comment type="subcellular location">
    <subcellularLocation>
        <location evidence="1">Cell membrane</location>
        <topology evidence="1">Multi-pass membrane protein</topology>
    </subcellularLocation>
</comment>
<evidence type="ECO:0000256" key="7">
    <source>
        <dbReference type="SAM" id="Phobius"/>
    </source>
</evidence>
<evidence type="ECO:0000256" key="2">
    <source>
        <dbReference type="ARBA" id="ARBA00005262"/>
    </source>
</evidence>
<dbReference type="EMBL" id="CP121464">
    <property type="protein sequence ID" value="WFR78001.1"/>
    <property type="molecule type" value="Genomic_DNA"/>
</dbReference>
<evidence type="ECO:0000256" key="4">
    <source>
        <dbReference type="ARBA" id="ARBA00022692"/>
    </source>
</evidence>
<keyword evidence="4 7" id="KW-0812">Transmembrane</keyword>
<name>A0ABY8HZE6_9BURK</name>
<evidence type="ECO:0000256" key="3">
    <source>
        <dbReference type="ARBA" id="ARBA00022475"/>
    </source>
</evidence>
<feature type="transmembrane region" description="Helical" evidence="7">
    <location>
        <begin position="20"/>
        <end position="41"/>
    </location>
</feature>
<keyword evidence="6 7" id="KW-0472">Membrane</keyword>
<accession>A0ABY8HZE6</accession>